<protein>
    <submittedName>
        <fullName evidence="7">Putative ABC transporter ATP-binding protein YxlF</fullName>
        <ecNumber evidence="7">3.6.3.-</ecNumber>
    </submittedName>
</protein>
<gene>
    <name evidence="7" type="primary">yxlF_4</name>
    <name evidence="7" type="ORF">Mlaev_02854</name>
</gene>
<dbReference type="InterPro" id="IPR003593">
    <property type="entry name" value="AAA+_ATPase"/>
</dbReference>
<dbReference type="AlphaFoldDB" id="A0A150H6L3"/>
<dbReference type="Pfam" id="PF00005">
    <property type="entry name" value="ABC_tran"/>
    <property type="match status" value="1"/>
</dbReference>
<dbReference type="EC" id="3.6.3.-" evidence="7"/>
<feature type="compositionally biased region" description="Pro residues" evidence="5">
    <location>
        <begin position="304"/>
        <end position="317"/>
    </location>
</feature>
<evidence type="ECO:0000256" key="4">
    <source>
        <dbReference type="ARBA" id="ARBA00022840"/>
    </source>
</evidence>
<keyword evidence="3" id="KW-0547">Nucleotide-binding</keyword>
<dbReference type="Gene3D" id="3.40.50.300">
    <property type="entry name" value="P-loop containing nucleotide triphosphate hydrolases"/>
    <property type="match status" value="1"/>
</dbReference>
<dbReference type="InterPro" id="IPR003439">
    <property type="entry name" value="ABC_transporter-like_ATP-bd"/>
</dbReference>
<dbReference type="SUPFAM" id="SSF52540">
    <property type="entry name" value="P-loop containing nucleoside triphosphate hydrolases"/>
    <property type="match status" value="1"/>
</dbReference>
<evidence type="ECO:0000256" key="5">
    <source>
        <dbReference type="SAM" id="MobiDB-lite"/>
    </source>
</evidence>
<accession>A0A150H6L3</accession>
<proteinExistence type="inferred from homology"/>
<dbReference type="RefSeq" id="WP_061683891.1">
    <property type="nucleotide sequence ID" value="NZ_LRAD01000057.1"/>
</dbReference>
<dbReference type="Proteomes" id="UP000075357">
    <property type="component" value="Unassembled WGS sequence"/>
</dbReference>
<keyword evidence="4 7" id="KW-0067">ATP-binding</keyword>
<dbReference type="STRING" id="36807.Mlaev_02854"/>
<dbReference type="InterPro" id="IPR027417">
    <property type="entry name" value="P-loop_NTPase"/>
</dbReference>
<dbReference type="PANTHER" id="PTHR43335:SF4">
    <property type="entry name" value="ABC TRANSPORTER, ATP-BINDING PROTEIN"/>
    <property type="match status" value="1"/>
</dbReference>
<dbReference type="EMBL" id="LRAD01000057">
    <property type="protein sequence ID" value="KXZ57664.1"/>
    <property type="molecule type" value="Genomic_DNA"/>
</dbReference>
<dbReference type="GO" id="GO:0005524">
    <property type="term" value="F:ATP binding"/>
    <property type="evidence" value="ECO:0007669"/>
    <property type="project" value="UniProtKB-KW"/>
</dbReference>
<keyword evidence="7" id="KW-0378">Hydrolase</keyword>
<dbReference type="GO" id="GO:0016887">
    <property type="term" value="F:ATP hydrolysis activity"/>
    <property type="evidence" value="ECO:0007669"/>
    <property type="project" value="InterPro"/>
</dbReference>
<evidence type="ECO:0000313" key="8">
    <source>
        <dbReference type="Proteomes" id="UP000075357"/>
    </source>
</evidence>
<dbReference type="PROSITE" id="PS50893">
    <property type="entry name" value="ABC_TRANSPORTER_2"/>
    <property type="match status" value="1"/>
</dbReference>
<organism evidence="7 8">
    <name type="scientific">Microbacterium laevaniformans</name>
    <dbReference type="NCBI Taxonomy" id="36807"/>
    <lineage>
        <taxon>Bacteria</taxon>
        <taxon>Bacillati</taxon>
        <taxon>Actinomycetota</taxon>
        <taxon>Actinomycetes</taxon>
        <taxon>Micrococcales</taxon>
        <taxon>Microbacteriaceae</taxon>
        <taxon>Microbacterium</taxon>
    </lineage>
</organism>
<keyword evidence="2" id="KW-0813">Transport</keyword>
<reference evidence="7 8" key="1">
    <citation type="submission" date="2016-01" db="EMBL/GenBank/DDBJ databases">
        <title>Draft genome sequences of Microbacterium laevaniformans LCDC 91-0039 and the type strain of Microbacterium hominis LCDC 84-209.</title>
        <authorList>
            <person name="Bernier A.-M."/>
            <person name="Bernard K."/>
        </authorList>
    </citation>
    <scope>NUCLEOTIDE SEQUENCE [LARGE SCALE GENOMIC DNA]</scope>
    <source>
        <strain evidence="7 8">LCDC 91-0039</strain>
    </source>
</reference>
<keyword evidence="8" id="KW-1185">Reference proteome</keyword>
<evidence type="ECO:0000256" key="1">
    <source>
        <dbReference type="ARBA" id="ARBA00005417"/>
    </source>
</evidence>
<evidence type="ECO:0000259" key="6">
    <source>
        <dbReference type="PROSITE" id="PS50893"/>
    </source>
</evidence>
<sequence>MPEGHLLEFRGVTKTFGAVRAVDDFTARVEPGRVTGFLGPNGAGKTTSLRILLALVRATSGSATIGGRRYSELRHPLQTVGAALEASSFHPGRTAAGHLTVAVQAAGLPRGRVDEVLGLVGLADAAGRKVGGFSLGMRQRLSLAYTLLGDPGVLVLDEPANGLDPEGIKWLRGFLGQLAGEGRTVLVSSHMLAEVQQTVSALLVISRGRLVYEGDIGDLVGADDVATVIDAPDRTALANALDAAGIAYTPLRSGFTVRGAEPAHLGAIAAAAGVALSHLQRRGPVLEEVVLELVNGTRVQAPTPAAPAAPAPDPLTPPLTAAAVPAATAPEDAEPGVEDAEYIHAVEDDPSDTVAAEEGDPR</sequence>
<name>A0A150H6L3_9MICO</name>
<evidence type="ECO:0000313" key="7">
    <source>
        <dbReference type="EMBL" id="KXZ57664.1"/>
    </source>
</evidence>
<feature type="region of interest" description="Disordered" evidence="5">
    <location>
        <begin position="301"/>
        <end position="339"/>
    </location>
</feature>
<dbReference type="SMART" id="SM00382">
    <property type="entry name" value="AAA"/>
    <property type="match status" value="1"/>
</dbReference>
<dbReference type="PATRIC" id="fig|36807.3.peg.2905"/>
<comment type="similarity">
    <text evidence="1">Belongs to the ABC transporter superfamily.</text>
</comment>
<dbReference type="PANTHER" id="PTHR43335">
    <property type="entry name" value="ABC TRANSPORTER, ATP-BINDING PROTEIN"/>
    <property type="match status" value="1"/>
</dbReference>
<evidence type="ECO:0000256" key="2">
    <source>
        <dbReference type="ARBA" id="ARBA00022448"/>
    </source>
</evidence>
<comment type="caution">
    <text evidence="7">The sequence shown here is derived from an EMBL/GenBank/DDBJ whole genome shotgun (WGS) entry which is preliminary data.</text>
</comment>
<evidence type="ECO:0000256" key="3">
    <source>
        <dbReference type="ARBA" id="ARBA00022741"/>
    </source>
</evidence>
<feature type="compositionally biased region" description="Low complexity" evidence="5">
    <location>
        <begin position="318"/>
        <end position="330"/>
    </location>
</feature>
<feature type="domain" description="ABC transporter" evidence="6">
    <location>
        <begin position="7"/>
        <end position="232"/>
    </location>
</feature>